<keyword evidence="3" id="KW-1185">Reference proteome</keyword>
<comment type="caution">
    <text evidence="2">The sequence shown here is derived from an EMBL/GenBank/DDBJ whole genome shotgun (WGS) entry which is preliminary data.</text>
</comment>
<dbReference type="Proteomes" id="UP001454036">
    <property type="component" value="Unassembled WGS sequence"/>
</dbReference>
<dbReference type="EMBL" id="BAABME010004881">
    <property type="protein sequence ID" value="GAA0163881.1"/>
    <property type="molecule type" value="Genomic_DNA"/>
</dbReference>
<organism evidence="2 3">
    <name type="scientific">Lithospermum erythrorhizon</name>
    <name type="common">Purple gromwell</name>
    <name type="synonym">Lithospermum officinale var. erythrorhizon</name>
    <dbReference type="NCBI Taxonomy" id="34254"/>
    <lineage>
        <taxon>Eukaryota</taxon>
        <taxon>Viridiplantae</taxon>
        <taxon>Streptophyta</taxon>
        <taxon>Embryophyta</taxon>
        <taxon>Tracheophyta</taxon>
        <taxon>Spermatophyta</taxon>
        <taxon>Magnoliopsida</taxon>
        <taxon>eudicotyledons</taxon>
        <taxon>Gunneridae</taxon>
        <taxon>Pentapetalae</taxon>
        <taxon>asterids</taxon>
        <taxon>lamiids</taxon>
        <taxon>Boraginales</taxon>
        <taxon>Boraginaceae</taxon>
        <taxon>Boraginoideae</taxon>
        <taxon>Lithospermeae</taxon>
        <taxon>Lithospermum</taxon>
    </lineage>
</organism>
<name>A0AAV3QLL1_LITER</name>
<reference evidence="2 3" key="1">
    <citation type="submission" date="2024-01" db="EMBL/GenBank/DDBJ databases">
        <title>The complete chloroplast genome sequence of Lithospermum erythrorhizon: insights into the phylogenetic relationship among Boraginaceae species and the maternal lineages of purple gromwells.</title>
        <authorList>
            <person name="Okada T."/>
            <person name="Watanabe K."/>
        </authorList>
    </citation>
    <scope>NUCLEOTIDE SEQUENCE [LARGE SCALE GENOMIC DNA]</scope>
</reference>
<proteinExistence type="predicted"/>
<protein>
    <submittedName>
        <fullName evidence="2">Uncharacterized protein</fullName>
    </submittedName>
</protein>
<evidence type="ECO:0000313" key="2">
    <source>
        <dbReference type="EMBL" id="GAA0163881.1"/>
    </source>
</evidence>
<evidence type="ECO:0000313" key="3">
    <source>
        <dbReference type="Proteomes" id="UP001454036"/>
    </source>
</evidence>
<accession>A0AAV3QLL1</accession>
<feature type="compositionally biased region" description="Basic residues" evidence="1">
    <location>
        <begin position="50"/>
        <end position="63"/>
    </location>
</feature>
<evidence type="ECO:0000256" key="1">
    <source>
        <dbReference type="SAM" id="MobiDB-lite"/>
    </source>
</evidence>
<sequence>MQNFENGDREIDTMRAIKRVYKRGGGGSEKPQGHGSSPPRHPSYKQKNSPQRHHPYRRQRSPYRPRTDKKTMERRESSPVARHIATIAGGIHGGGDSRNARKKYARRKFYGVVDFQVGTEEMTFTDVDCQGLEMPHDDPLVIAPKIAHYTVERMKTHPNSYEGYSVLGTLKIEVPDSRGSRRNDWGPEMSTRVLPSIYATTKPRRSELGVKA</sequence>
<feature type="compositionally biased region" description="Basic and acidic residues" evidence="1">
    <location>
        <begin position="1"/>
        <end position="15"/>
    </location>
</feature>
<feature type="compositionally biased region" description="Basic and acidic residues" evidence="1">
    <location>
        <begin position="65"/>
        <end position="77"/>
    </location>
</feature>
<feature type="region of interest" description="Disordered" evidence="1">
    <location>
        <begin position="1"/>
        <end position="99"/>
    </location>
</feature>
<dbReference type="AlphaFoldDB" id="A0AAV3QLL1"/>
<gene>
    <name evidence="2" type="ORF">LIER_19648</name>
</gene>